<dbReference type="EMBL" id="JACHGJ010000005">
    <property type="protein sequence ID" value="MBB6481106.1"/>
    <property type="molecule type" value="Genomic_DNA"/>
</dbReference>
<proteinExistence type="predicted"/>
<sequence>MKLLKIAGILTIVLLLFSCVTTSGSSTRRPGWMDDKHSLYPEKDYMVEIGQGASLKDAKRNAAASLAQIFKTSIKVETTVQTRYKEFSSGGSVQTSEETNFDENITQLADQELINVNFGESWTNELGQVHVIAYIDRQETAQIYRGRIMENDQTVRSFLSRSGEQSSLLRKYAYLDAAYVVAQANRGLREQLEIINMMMSRTVMMSYDLDDIRNSRRELAQSMTFRVFVENDVTGNVSAVIADELTSLGFVIDPAGLLSVSGSVSLETVKLDNKYENMKYYLNIDIADEQGLPVVSLEENDRVSAMSLSDVENRAYLEIEKVVKKELVGKLIDYFDSFVQ</sequence>
<dbReference type="Proteomes" id="UP000587760">
    <property type="component" value="Unassembled WGS sequence"/>
</dbReference>
<dbReference type="Pfam" id="PF02169">
    <property type="entry name" value="LPP20"/>
    <property type="match status" value="1"/>
</dbReference>
<dbReference type="PROSITE" id="PS51257">
    <property type="entry name" value="PROKAR_LIPOPROTEIN"/>
    <property type="match status" value="1"/>
</dbReference>
<dbReference type="InterPro" id="IPR024952">
    <property type="entry name" value="LPP20-like_dom"/>
</dbReference>
<accession>A0A841RBM9</accession>
<reference evidence="2 3" key="1">
    <citation type="submission" date="2020-08" db="EMBL/GenBank/DDBJ databases">
        <title>Genomic Encyclopedia of Type Strains, Phase IV (KMG-IV): sequencing the most valuable type-strain genomes for metagenomic binning, comparative biology and taxonomic classification.</title>
        <authorList>
            <person name="Goeker M."/>
        </authorList>
    </citation>
    <scope>NUCLEOTIDE SEQUENCE [LARGE SCALE GENOMIC DNA]</scope>
    <source>
        <strain evidence="2 3">DSM 2461</strain>
    </source>
</reference>
<dbReference type="Gene3D" id="3.10.28.20">
    <property type="entry name" value="Acetamidase/Formamidase-like domains"/>
    <property type="match status" value="1"/>
</dbReference>
<dbReference type="AlphaFoldDB" id="A0A841RBM9"/>
<protein>
    <recommendedName>
        <fullName evidence="1">Lipoprotein LPP20-like domain-containing protein</fullName>
    </recommendedName>
</protein>
<evidence type="ECO:0000313" key="3">
    <source>
        <dbReference type="Proteomes" id="UP000587760"/>
    </source>
</evidence>
<feature type="domain" description="Lipoprotein LPP20-like" evidence="1">
    <location>
        <begin position="30"/>
        <end position="136"/>
    </location>
</feature>
<dbReference type="RefSeq" id="WP_184747351.1">
    <property type="nucleotide sequence ID" value="NZ_JACHGJ010000005.1"/>
</dbReference>
<gene>
    <name evidence="2" type="ORF">HNR50_002779</name>
</gene>
<organism evidence="2 3">
    <name type="scientific">Spirochaeta isovalerica</name>
    <dbReference type="NCBI Taxonomy" id="150"/>
    <lineage>
        <taxon>Bacteria</taxon>
        <taxon>Pseudomonadati</taxon>
        <taxon>Spirochaetota</taxon>
        <taxon>Spirochaetia</taxon>
        <taxon>Spirochaetales</taxon>
        <taxon>Spirochaetaceae</taxon>
        <taxon>Spirochaeta</taxon>
    </lineage>
</organism>
<evidence type="ECO:0000259" key="1">
    <source>
        <dbReference type="Pfam" id="PF02169"/>
    </source>
</evidence>
<evidence type="ECO:0000313" key="2">
    <source>
        <dbReference type="EMBL" id="MBB6481106.1"/>
    </source>
</evidence>
<keyword evidence="3" id="KW-1185">Reference proteome</keyword>
<comment type="caution">
    <text evidence="2">The sequence shown here is derived from an EMBL/GenBank/DDBJ whole genome shotgun (WGS) entry which is preliminary data.</text>
</comment>
<name>A0A841RBM9_9SPIO</name>